<dbReference type="GO" id="GO:0016887">
    <property type="term" value="F:ATP hydrolysis activity"/>
    <property type="evidence" value="ECO:0007669"/>
    <property type="project" value="InterPro"/>
</dbReference>
<dbReference type="AlphaFoldDB" id="A0A4V3Z7Y0"/>
<evidence type="ECO:0000256" key="1">
    <source>
        <dbReference type="SAM" id="MobiDB-lite"/>
    </source>
</evidence>
<dbReference type="InterPro" id="IPR016300">
    <property type="entry name" value="ATPase_ArsA/GET3"/>
</dbReference>
<dbReference type="Pfam" id="PF02374">
    <property type="entry name" value="ArsA_ATPase"/>
    <property type="match status" value="1"/>
</dbReference>
<feature type="region of interest" description="Disordered" evidence="1">
    <location>
        <begin position="1"/>
        <end position="79"/>
    </location>
</feature>
<feature type="compositionally biased region" description="Low complexity" evidence="1">
    <location>
        <begin position="14"/>
        <end position="38"/>
    </location>
</feature>
<protein>
    <submittedName>
        <fullName evidence="3">ArsA family ATPase</fullName>
    </submittedName>
</protein>
<evidence type="ECO:0000259" key="2">
    <source>
        <dbReference type="Pfam" id="PF02374"/>
    </source>
</evidence>
<dbReference type="InterPro" id="IPR027417">
    <property type="entry name" value="P-loop_NTPase"/>
</dbReference>
<feature type="compositionally biased region" description="Low complexity" evidence="1">
    <location>
        <begin position="55"/>
        <end position="70"/>
    </location>
</feature>
<dbReference type="OrthoDB" id="5490584at2"/>
<dbReference type="GO" id="GO:0005524">
    <property type="term" value="F:ATP binding"/>
    <property type="evidence" value="ECO:0007669"/>
    <property type="project" value="InterPro"/>
</dbReference>
<comment type="caution">
    <text evidence="3">The sequence shown here is derived from an EMBL/GenBank/DDBJ whole genome shotgun (WGS) entry which is preliminary data.</text>
</comment>
<gene>
    <name evidence="3" type="ORF">E7Y31_03245</name>
</gene>
<dbReference type="Proteomes" id="UP000305282">
    <property type="component" value="Unassembled WGS sequence"/>
</dbReference>
<feature type="compositionally biased region" description="Basic and acidic residues" evidence="1">
    <location>
        <begin position="1"/>
        <end position="11"/>
    </location>
</feature>
<dbReference type="InterPro" id="IPR025723">
    <property type="entry name" value="ArsA/GET3_ATPase-like"/>
</dbReference>
<evidence type="ECO:0000313" key="3">
    <source>
        <dbReference type="EMBL" id="THJ75829.1"/>
    </source>
</evidence>
<dbReference type="SUPFAM" id="SSF52540">
    <property type="entry name" value="P-loop containing nucleoside triphosphate hydrolases"/>
    <property type="match status" value="1"/>
</dbReference>
<dbReference type="PANTHER" id="PTHR10803:SF26">
    <property type="entry name" value="ANION TRANSPORTER ATPASE-RELATED"/>
    <property type="match status" value="1"/>
</dbReference>
<accession>A0A4V3Z7Y0</accession>
<feature type="domain" description="ArsA/GET3 Anion-transporting ATPase-like" evidence="2">
    <location>
        <begin position="93"/>
        <end position="363"/>
    </location>
</feature>
<organism evidence="3 4">
    <name type="scientific">Candidatus Frankia alpina</name>
    <dbReference type="NCBI Taxonomy" id="2699483"/>
    <lineage>
        <taxon>Bacteria</taxon>
        <taxon>Bacillati</taxon>
        <taxon>Actinomycetota</taxon>
        <taxon>Actinomycetes</taxon>
        <taxon>Frankiales</taxon>
        <taxon>Frankiaceae</taxon>
        <taxon>Frankia</taxon>
    </lineage>
</organism>
<sequence length="458" mass="48248">MGPTPGDDRPQAEASSRSTRATARPAKAGTAKAGTAKAGTGGSGAKTEGTRRRSAGSAGRAAARSAGSATRRVRPHPAGAPMLDVDAMLDTERIIVCCGSGGVGKTTTAAALALRAAERGRDVVVLTIDPARRLAQSLGLTALDNSPREVAGVDGSAGGRLDAMMLDMKRTFDEIVLAHSTPERAEALLANPFYQSLSSSFSGTQEYMAMEKLGQLDATGEWDLIVVDTPPTRSALDFLDAPTRLGTFLDGRLLRLLLAPAKAGGRAYAKVLGVGLGMFTKVITKVLGAQLLMDVSQFVAALETMFGGFRARAEETYRLLGNPGTSFVVVAAPEAAALREASYFVDRLDAEGMPLAGLVVNRTHHSDATVLTAERSLAAAENLDEHGEHPLAAAVLRIHAERVRLASREARLRERFTSAHPDTPLVEVEALSEDVHDLVGLREIGDALARVERLEWAG</sequence>
<dbReference type="Gene3D" id="3.40.50.300">
    <property type="entry name" value="P-loop containing nucleotide triphosphate hydrolases"/>
    <property type="match status" value="1"/>
</dbReference>
<name>A0A4V3Z7Y0_9ACTN</name>
<dbReference type="EMBL" id="SSXH01000040">
    <property type="protein sequence ID" value="THJ75829.1"/>
    <property type="molecule type" value="Genomic_DNA"/>
</dbReference>
<keyword evidence="4" id="KW-1185">Reference proteome</keyword>
<reference evidence="3 4" key="1">
    <citation type="submission" date="2019-04" db="EMBL/GenBank/DDBJ databases">
        <title>Draft genome sequences for three unisolated Alnus-infective Frankia Sp+ strains, AgTrS, AiOr and AvVan, the first sequenced Frankia strains able to sporulate in-planta.</title>
        <authorList>
            <person name="Bethencourt L."/>
            <person name="Vautrin F."/>
            <person name="Taib N."/>
            <person name="Dubost A."/>
            <person name="Castro-Garcia L."/>
            <person name="Imbaud O."/>
            <person name="Abrouk D."/>
            <person name="Fournier P."/>
            <person name="Briolay J."/>
            <person name="Nguyen A."/>
            <person name="Normand P."/>
            <person name="Fernandez M.P."/>
            <person name="Brochier-Armanet C."/>
            <person name="Herrera-Belaroussi A."/>
        </authorList>
    </citation>
    <scope>NUCLEOTIDE SEQUENCE [LARGE SCALE GENOMIC DNA]</scope>
    <source>
        <strain evidence="3 4">AvVan</strain>
    </source>
</reference>
<evidence type="ECO:0000313" key="4">
    <source>
        <dbReference type="Proteomes" id="UP000305282"/>
    </source>
</evidence>
<dbReference type="PANTHER" id="PTHR10803">
    <property type="entry name" value="ARSENICAL PUMP-DRIVING ATPASE ARSENITE-TRANSLOCATING ATPASE"/>
    <property type="match status" value="1"/>
</dbReference>
<proteinExistence type="predicted"/>